<comment type="similarity">
    <text evidence="2 14">Belongs to the cytochrome c oxidase subunit 2 family.</text>
</comment>
<dbReference type="GO" id="GO:0016491">
    <property type="term" value="F:oxidoreductase activity"/>
    <property type="evidence" value="ECO:0007669"/>
    <property type="project" value="InterPro"/>
</dbReference>
<dbReference type="SUPFAM" id="SSF49503">
    <property type="entry name" value="Cupredoxins"/>
    <property type="match status" value="1"/>
</dbReference>
<reference evidence="18" key="1">
    <citation type="journal article" date="2014" name="Genome Biol. Evol.">
        <title>The mitochondrial genomes of the glaucophytes Gloeochaete wittrockiana and Cyanoptyche gloeocystis: multilocus phylogenetics suggests a monophyletic archaeplastida.</title>
        <authorList>
            <person name="Jackson C."/>
            <person name="Reyes-Prieto A."/>
        </authorList>
    </citation>
    <scope>NUCLEOTIDE SEQUENCE</scope>
    <source>
        <strain evidence="18">SAG 4.97</strain>
    </source>
</reference>
<evidence type="ECO:0000256" key="3">
    <source>
        <dbReference type="ARBA" id="ARBA00022448"/>
    </source>
</evidence>
<reference evidence="18" key="2">
    <citation type="submission" date="2014-05" db="EMBL/GenBank/DDBJ databases">
        <authorList>
            <person name="Jackson C.J."/>
            <person name="Reyes-Prieto A."/>
        </authorList>
    </citation>
    <scope>NUCLEOTIDE SEQUENCE</scope>
    <source>
        <strain evidence="18">SAG 4.97</strain>
    </source>
</reference>
<dbReference type="GO" id="GO:1902494">
    <property type="term" value="C:catalytic complex"/>
    <property type="evidence" value="ECO:0007669"/>
    <property type="project" value="UniProtKB-ARBA"/>
</dbReference>
<evidence type="ECO:0000256" key="6">
    <source>
        <dbReference type="ARBA" id="ARBA00022723"/>
    </source>
</evidence>
<dbReference type="InterPro" id="IPR045187">
    <property type="entry name" value="CcO_II"/>
</dbReference>
<dbReference type="CDD" id="cd13912">
    <property type="entry name" value="CcO_II_C"/>
    <property type="match status" value="1"/>
</dbReference>
<dbReference type="InterPro" id="IPR001505">
    <property type="entry name" value="Copper_CuA"/>
</dbReference>
<dbReference type="InterPro" id="IPR011759">
    <property type="entry name" value="Cyt_c_oxidase_su2_TM_dom"/>
</dbReference>
<dbReference type="GO" id="GO:1902495">
    <property type="term" value="C:transmembrane transporter complex"/>
    <property type="evidence" value="ECO:0007669"/>
    <property type="project" value="UniProtKB-ARBA"/>
</dbReference>
<evidence type="ECO:0000256" key="14">
    <source>
        <dbReference type="RuleBase" id="RU000457"/>
    </source>
</evidence>
<dbReference type="Gene3D" id="2.60.40.420">
    <property type="entry name" value="Cupredoxins - blue copper proteins"/>
    <property type="match status" value="1"/>
</dbReference>
<dbReference type="GO" id="GO:0004129">
    <property type="term" value="F:cytochrome-c oxidase activity"/>
    <property type="evidence" value="ECO:0007669"/>
    <property type="project" value="UniProtKB-EC"/>
</dbReference>
<evidence type="ECO:0000259" key="16">
    <source>
        <dbReference type="PROSITE" id="PS50857"/>
    </source>
</evidence>
<accession>A0A096Y6W6</accession>
<evidence type="ECO:0000256" key="5">
    <source>
        <dbReference type="ARBA" id="ARBA00022692"/>
    </source>
</evidence>
<dbReference type="InterPro" id="IPR008972">
    <property type="entry name" value="Cupredoxin"/>
</dbReference>
<keyword evidence="14" id="KW-0999">Mitochondrion inner membrane</keyword>
<comment type="cofactor">
    <cofactor evidence="14">
        <name>Cu cation</name>
        <dbReference type="ChEBI" id="CHEBI:23378"/>
    </cofactor>
    <text evidence="14">Binds a copper A center.</text>
</comment>
<dbReference type="FunFam" id="1.10.287.90:FF:000004">
    <property type="entry name" value="Cytochrome c oxidase subunit 2"/>
    <property type="match status" value="1"/>
</dbReference>
<comment type="subcellular location">
    <subcellularLocation>
        <location evidence="14">Mitochondrion inner membrane</location>
        <topology evidence="14">Multi-pass membrane protein</topology>
    </subcellularLocation>
    <subcellularLocation>
        <location evidence="1">Mitochondrion membrane</location>
        <topology evidence="1">Multi-pass membrane protein</topology>
    </subcellularLocation>
</comment>
<keyword evidence="4 14" id="KW-0679">Respiratory chain</keyword>
<proteinExistence type="inferred from homology"/>
<keyword evidence="9 15" id="KW-1133">Transmembrane helix</keyword>
<evidence type="ECO:0000256" key="11">
    <source>
        <dbReference type="ARBA" id="ARBA00023128"/>
    </source>
</evidence>
<dbReference type="InterPro" id="IPR036257">
    <property type="entry name" value="Cyt_c_oxidase_su2_TM_sf"/>
</dbReference>
<evidence type="ECO:0000256" key="1">
    <source>
        <dbReference type="ARBA" id="ARBA00004225"/>
    </source>
</evidence>
<evidence type="ECO:0000313" key="18">
    <source>
        <dbReference type="EMBL" id="AIM52080.1"/>
    </source>
</evidence>
<comment type="function">
    <text evidence="14">Component of the cytochrome c oxidase, the last enzyme in the mitochondrial electron transport chain which drives oxidative phosphorylation. The respiratory chain contains 3 multisubunit complexes succinate dehydrogenase (complex II, CII), ubiquinol-cytochrome c oxidoreductase (cytochrome b-c1 complex, complex III, CIII) and cytochrome c oxidase (complex IV, CIV), that cooperate to transfer electrons derived from NADH and succinate to molecular oxygen, creating an electrochemical gradient over the inner membrane that drives transmembrane transport and the ATP synthase. Cytochrome c oxidase is the component of the respiratory chain that catalyzes the reduction of oxygen to water. Electrons originating from reduced cytochrome c in the intermembrane space (IMS) are transferred via the dinuclear copper A center (CU(A)) of subunit 2 and heme A of subunit 1 to the active site in subunit 1, a binuclear center (BNC) formed by heme A3 and copper B (CU(B)). The BNC reduces molecular oxygen to 2 water molecules using 4 electrons from cytochrome c in the IMS and 4 protons from the mitochondrial matrix.</text>
</comment>
<dbReference type="InterPro" id="IPR002429">
    <property type="entry name" value="CcO_II-like_C"/>
</dbReference>
<keyword evidence="6 14" id="KW-0479">Metal-binding</keyword>
<dbReference type="PROSITE" id="PS00078">
    <property type="entry name" value="COX2"/>
    <property type="match status" value="1"/>
</dbReference>
<organism evidence="18">
    <name type="scientific">Cyanoptyche gloeocystis</name>
    <dbReference type="NCBI Taxonomy" id="77922"/>
    <lineage>
        <taxon>Eukaryota</taxon>
        <taxon>Glaucocystophyceae</taxon>
        <taxon>Glaucocystophyceae incertae sedis</taxon>
        <taxon>Cyanoptyche</taxon>
    </lineage>
</organism>
<dbReference type="GO" id="GO:0005507">
    <property type="term" value="F:copper ion binding"/>
    <property type="evidence" value="ECO:0007669"/>
    <property type="project" value="InterPro"/>
</dbReference>
<evidence type="ECO:0000256" key="8">
    <source>
        <dbReference type="ARBA" id="ARBA00022982"/>
    </source>
</evidence>
<gene>
    <name evidence="18" type="primary">cox2</name>
</gene>
<dbReference type="AlphaFoldDB" id="A0A096Y6W6"/>
<feature type="domain" description="Cytochrome oxidase subunit II copper A binding" evidence="16">
    <location>
        <begin position="121"/>
        <end position="260"/>
    </location>
</feature>
<dbReference type="InterPro" id="IPR014222">
    <property type="entry name" value="Cyt_c_oxidase_su2"/>
</dbReference>
<keyword evidence="3 14" id="KW-0813">Transport</keyword>
<evidence type="ECO:0000256" key="7">
    <source>
        <dbReference type="ARBA" id="ARBA00022967"/>
    </source>
</evidence>
<evidence type="ECO:0000256" key="15">
    <source>
        <dbReference type="SAM" id="Phobius"/>
    </source>
</evidence>
<evidence type="ECO:0000256" key="10">
    <source>
        <dbReference type="ARBA" id="ARBA00023008"/>
    </source>
</evidence>
<feature type="domain" description="Cytochrome oxidase subunit II transmembrane region profile" evidence="17">
    <location>
        <begin position="25"/>
        <end position="120"/>
    </location>
</feature>
<dbReference type="GO" id="GO:0042773">
    <property type="term" value="P:ATP synthesis coupled electron transport"/>
    <property type="evidence" value="ECO:0007669"/>
    <property type="project" value="TreeGrafter"/>
</dbReference>
<dbReference type="SUPFAM" id="SSF81464">
    <property type="entry name" value="Cytochrome c oxidase subunit II-like, transmembrane region"/>
    <property type="match status" value="1"/>
</dbReference>
<keyword evidence="8 14" id="KW-0249">Electron transport</keyword>
<keyword evidence="10 14" id="KW-0186">Copper</keyword>
<feature type="transmembrane region" description="Helical" evidence="15">
    <location>
        <begin position="92"/>
        <end position="116"/>
    </location>
</feature>
<dbReference type="PANTHER" id="PTHR22888">
    <property type="entry name" value="CYTOCHROME C OXIDASE, SUBUNIT II"/>
    <property type="match status" value="1"/>
</dbReference>
<evidence type="ECO:0000256" key="13">
    <source>
        <dbReference type="ARBA" id="ARBA00049512"/>
    </source>
</evidence>
<evidence type="ECO:0000256" key="9">
    <source>
        <dbReference type="ARBA" id="ARBA00022989"/>
    </source>
</evidence>
<geneLocation type="mitochondrion" evidence="18"/>
<keyword evidence="7" id="KW-1278">Translocase</keyword>
<dbReference type="GeneID" id="20832988"/>
<evidence type="ECO:0000259" key="17">
    <source>
        <dbReference type="PROSITE" id="PS50999"/>
    </source>
</evidence>
<dbReference type="EMBL" id="KJ867411">
    <property type="protein sequence ID" value="AIM52080.1"/>
    <property type="molecule type" value="Genomic_DNA"/>
</dbReference>
<keyword evidence="5 14" id="KW-0812">Transmembrane</keyword>
<name>A0A096Y6W6_9EUKA</name>
<keyword evidence="12 14" id="KW-0472">Membrane</keyword>
<evidence type="ECO:0000256" key="12">
    <source>
        <dbReference type="ARBA" id="ARBA00023136"/>
    </source>
</evidence>
<dbReference type="PRINTS" id="PR01166">
    <property type="entry name" value="CYCOXIDASEII"/>
</dbReference>
<evidence type="ECO:0000256" key="4">
    <source>
        <dbReference type="ARBA" id="ARBA00022660"/>
    </source>
</evidence>
<feature type="transmembrane region" description="Helical" evidence="15">
    <location>
        <begin position="51"/>
        <end position="71"/>
    </location>
</feature>
<dbReference type="FunFam" id="2.60.40.420:FF:000001">
    <property type="entry name" value="Cytochrome c oxidase subunit 2"/>
    <property type="match status" value="1"/>
</dbReference>
<dbReference type="RefSeq" id="YP_009092494.1">
    <property type="nucleotide sequence ID" value="NC_025294.1"/>
</dbReference>
<protein>
    <recommendedName>
        <fullName evidence="14">Cytochrome c oxidase subunit 2</fullName>
    </recommendedName>
</protein>
<dbReference type="PROSITE" id="PS50857">
    <property type="entry name" value="COX2_CUA"/>
    <property type="match status" value="1"/>
</dbReference>
<dbReference type="PANTHER" id="PTHR22888:SF9">
    <property type="entry name" value="CYTOCHROME C OXIDASE SUBUNIT 2"/>
    <property type="match status" value="1"/>
</dbReference>
<dbReference type="GO" id="GO:0005743">
    <property type="term" value="C:mitochondrial inner membrane"/>
    <property type="evidence" value="ECO:0007669"/>
    <property type="project" value="UniProtKB-SubCell"/>
</dbReference>
<dbReference type="PROSITE" id="PS50999">
    <property type="entry name" value="COX2_TM"/>
    <property type="match status" value="1"/>
</dbReference>
<evidence type="ECO:0000256" key="2">
    <source>
        <dbReference type="ARBA" id="ARBA00007866"/>
    </source>
</evidence>
<dbReference type="Gene3D" id="1.10.287.90">
    <property type="match status" value="1"/>
</dbReference>
<dbReference type="NCBIfam" id="TIGR02866">
    <property type="entry name" value="CoxB"/>
    <property type="match status" value="1"/>
</dbReference>
<dbReference type="Pfam" id="PF02790">
    <property type="entry name" value="COX2_TM"/>
    <property type="match status" value="1"/>
</dbReference>
<comment type="catalytic activity">
    <reaction evidence="13">
        <text>4 Fe(II)-[cytochrome c] + O2 + 8 H(+)(in) = 4 Fe(III)-[cytochrome c] + 2 H2O + 4 H(+)(out)</text>
        <dbReference type="Rhea" id="RHEA:11436"/>
        <dbReference type="Rhea" id="RHEA-COMP:10350"/>
        <dbReference type="Rhea" id="RHEA-COMP:14399"/>
        <dbReference type="ChEBI" id="CHEBI:15377"/>
        <dbReference type="ChEBI" id="CHEBI:15378"/>
        <dbReference type="ChEBI" id="CHEBI:15379"/>
        <dbReference type="ChEBI" id="CHEBI:29033"/>
        <dbReference type="ChEBI" id="CHEBI:29034"/>
        <dbReference type="EC" id="7.1.1.9"/>
    </reaction>
    <physiologicalReaction direction="left-to-right" evidence="13">
        <dbReference type="Rhea" id="RHEA:11437"/>
    </physiologicalReaction>
</comment>
<keyword evidence="11 14" id="KW-0496">Mitochondrion</keyword>
<sequence length="285" mass="32673">MSTTYYIMILFFIILTKNNINFCERAEPWQILFQDSASPSMEGIINLHHDLMFFLIFIACFVLWILTRAVVMFSANNNKIPSSVTHGTFIEIVWTLAPTIILLLVAIPSFALLYSIDEIIDPSLTLKVIGHQWYWSYEYSDDFLLTDKNVSFDSYMILEEDLELGQLRLLEVDNKIVLPINTQIRIIVTSADVIHSWAVPSLGIKCDAIPGRLNQVGLYIKRPGTFYGQCSEICGVNHAFMPIAVEGVNIETFFKWWLNKQEISSKEYNVSKTTCKLPANFYTNK</sequence>
<dbReference type="Pfam" id="PF00116">
    <property type="entry name" value="COX2"/>
    <property type="match status" value="1"/>
</dbReference>
<dbReference type="InterPro" id="IPR034210">
    <property type="entry name" value="CcO_II_C"/>
</dbReference>